<dbReference type="EMBL" id="JAAMPI010001077">
    <property type="protein sequence ID" value="KAF4626829.1"/>
    <property type="molecule type" value="Genomic_DNA"/>
</dbReference>
<dbReference type="Proteomes" id="UP000566819">
    <property type="component" value="Unassembled WGS sequence"/>
</dbReference>
<dbReference type="SUPFAM" id="SSF81383">
    <property type="entry name" value="F-box domain"/>
    <property type="match status" value="1"/>
</dbReference>
<gene>
    <name evidence="3" type="ORF">G7Y89_g11327</name>
</gene>
<sequence>MATTAPRKQSLKERISTALRPKSSGKRLVRKSLDYSDLDAEGKLSRATSAGSSASKQTRRSTVDNTPKVDIQTGERRDNTELLHSLAHQGSFDSIPDFVEPRWRNHDAKLGNEIFANLPDGIWERVLMFMSPADAACLALTSRPLRDRIGVDIWHTLNLPENRDHKINFLVLLDSYFPGHLFCYPCAVYHLRTQKGQEKLKPTIVLNPLFKCPWANEPLPLPLKLRIAPGHTLPFAFVQLVLRARHNSPSYGLPIHSLARRWKSRESEWSHQTSYYYHKGHLLLRVISKSFAMPNLPPSGLRHLLYSREDYFPYFSACAHWRDGELMNLCKCALSHIPKPKESIAQQLQKGPQIQLGLRNVNPIVTLCSNCRPMRRCPECPTEYLIEIKFEEDRTDPNNRFKQAIVVTRWSDLGDGTTPMSAEWAACNGFAEYDSFGKLGRRGISGVFESQNGVALPGQRMLSLNPRNEKLGEEGHNWY</sequence>
<evidence type="ECO:0000313" key="4">
    <source>
        <dbReference type="Proteomes" id="UP000566819"/>
    </source>
</evidence>
<feature type="compositionally biased region" description="Polar residues" evidence="1">
    <location>
        <begin position="46"/>
        <end position="56"/>
    </location>
</feature>
<accession>A0A8H4RDQ0</accession>
<reference evidence="3 4" key="1">
    <citation type="submission" date="2020-03" db="EMBL/GenBank/DDBJ databases">
        <title>Draft Genome Sequence of Cudoniella acicularis.</title>
        <authorList>
            <person name="Buettner E."/>
            <person name="Kellner H."/>
        </authorList>
    </citation>
    <scope>NUCLEOTIDE SEQUENCE [LARGE SCALE GENOMIC DNA]</scope>
    <source>
        <strain evidence="3 4">DSM 108380</strain>
    </source>
</reference>
<evidence type="ECO:0000259" key="2">
    <source>
        <dbReference type="Pfam" id="PF00646"/>
    </source>
</evidence>
<dbReference type="InterPro" id="IPR036047">
    <property type="entry name" value="F-box-like_dom_sf"/>
</dbReference>
<evidence type="ECO:0000313" key="3">
    <source>
        <dbReference type="EMBL" id="KAF4626829.1"/>
    </source>
</evidence>
<comment type="caution">
    <text evidence="3">The sequence shown here is derived from an EMBL/GenBank/DDBJ whole genome shotgun (WGS) entry which is preliminary data.</text>
</comment>
<name>A0A8H4RDQ0_9HELO</name>
<dbReference type="Pfam" id="PF00646">
    <property type="entry name" value="F-box"/>
    <property type="match status" value="1"/>
</dbReference>
<dbReference type="InterPro" id="IPR001810">
    <property type="entry name" value="F-box_dom"/>
</dbReference>
<dbReference type="AlphaFoldDB" id="A0A8H4RDQ0"/>
<dbReference type="OrthoDB" id="3912356at2759"/>
<evidence type="ECO:0000256" key="1">
    <source>
        <dbReference type="SAM" id="MobiDB-lite"/>
    </source>
</evidence>
<feature type="region of interest" description="Disordered" evidence="1">
    <location>
        <begin position="44"/>
        <end position="77"/>
    </location>
</feature>
<organism evidence="3 4">
    <name type="scientific">Cudoniella acicularis</name>
    <dbReference type="NCBI Taxonomy" id="354080"/>
    <lineage>
        <taxon>Eukaryota</taxon>
        <taxon>Fungi</taxon>
        <taxon>Dikarya</taxon>
        <taxon>Ascomycota</taxon>
        <taxon>Pezizomycotina</taxon>
        <taxon>Leotiomycetes</taxon>
        <taxon>Helotiales</taxon>
        <taxon>Tricladiaceae</taxon>
        <taxon>Cudoniella</taxon>
    </lineage>
</organism>
<protein>
    <recommendedName>
        <fullName evidence="2">F-box domain-containing protein</fullName>
    </recommendedName>
</protein>
<feature type="region of interest" description="Disordered" evidence="1">
    <location>
        <begin position="1"/>
        <end position="31"/>
    </location>
</feature>
<feature type="domain" description="F-box" evidence="2">
    <location>
        <begin position="116"/>
        <end position="148"/>
    </location>
</feature>
<proteinExistence type="predicted"/>
<keyword evidence="4" id="KW-1185">Reference proteome</keyword>